<evidence type="ECO:0000256" key="4">
    <source>
        <dbReference type="ARBA" id="ARBA00022837"/>
    </source>
</evidence>
<dbReference type="Gene3D" id="3.40.720.10">
    <property type="entry name" value="Alkaline Phosphatase, subunit A"/>
    <property type="match status" value="1"/>
</dbReference>
<comment type="caution">
    <text evidence="7">The sequence shown here is derived from an EMBL/GenBank/DDBJ whole genome shotgun (WGS) entry which is preliminary data.</text>
</comment>
<evidence type="ECO:0000256" key="1">
    <source>
        <dbReference type="ARBA" id="ARBA00008779"/>
    </source>
</evidence>
<feature type="domain" description="Sulfatase N-terminal" evidence="6">
    <location>
        <begin position="27"/>
        <end position="348"/>
    </location>
</feature>
<gene>
    <name evidence="7" type="ORF">KDA82_28645</name>
</gene>
<keyword evidence="8" id="KW-1185">Reference proteome</keyword>
<feature type="region of interest" description="Disordered" evidence="5">
    <location>
        <begin position="1"/>
        <end position="23"/>
    </location>
</feature>
<keyword evidence="3" id="KW-0378">Hydrolase</keyword>
<dbReference type="Gene3D" id="3.30.1120.10">
    <property type="match status" value="1"/>
</dbReference>
<evidence type="ECO:0000313" key="8">
    <source>
        <dbReference type="Proteomes" id="UP000675554"/>
    </source>
</evidence>
<dbReference type="InterPro" id="IPR024607">
    <property type="entry name" value="Sulfatase_CS"/>
</dbReference>
<dbReference type="Proteomes" id="UP000675554">
    <property type="component" value="Unassembled WGS sequence"/>
</dbReference>
<dbReference type="InterPro" id="IPR017850">
    <property type="entry name" value="Alkaline_phosphatase_core_sf"/>
</dbReference>
<proteinExistence type="inferred from homology"/>
<sequence>MTGGDGSPGPGSGSGPYEADPLGRRRPNIVLVVADDLGQRELGAYGQRLIKTPRLDEVAAEGMRFTQAYAAAAVCAPSRCSLLTGMHAGHARVRQNPFNGAQGALGDADTTFAEVLRERGYRTGCVGKWGFGPEVPDQPSHPNSRGFDEFYGYLTHHQAHDYYPAYLWDNGERASLPGNTLERRTTYAPDLFRRRALDFIRRHADEPFLLYLTPNSPHAPSRAPHSGPYAAAYEEERGWSRADKAHAAQVGHLDATVGMIVDALRREGIEKDTVLLFTSDNGPHEEGGTDPDLFVGKGPLRGYKRNLYEGGIRVPLLAWSPGRIAAGGSSDRPTPLIDMLPTLAHLGGARAPGGIDGLSAAPLIDGSRGTPKSHSYLYWYRNDPISTPRADAVDKGRGNTVCEALRQDDWKAVRFAPGRDRLVPDDEWDVELYDLREDPGERHDLAARHPEVADRMVRRMRRAWSDRPRSGALEGAEV</sequence>
<reference evidence="7" key="1">
    <citation type="submission" date="2021-04" db="EMBL/GenBank/DDBJ databases">
        <title>Sequencing of actinobacteria type strains.</title>
        <authorList>
            <person name="Nguyen G.-S."/>
            <person name="Wentzel A."/>
        </authorList>
    </citation>
    <scope>NUCLEOTIDE SEQUENCE</scope>
    <source>
        <strain evidence="7">DSM 42095</strain>
    </source>
</reference>
<dbReference type="EMBL" id="JAGSMN010000774">
    <property type="protein sequence ID" value="MBR7676904.1"/>
    <property type="molecule type" value="Genomic_DNA"/>
</dbReference>
<evidence type="ECO:0000256" key="2">
    <source>
        <dbReference type="ARBA" id="ARBA00022723"/>
    </source>
</evidence>
<organism evidence="7 8">
    <name type="scientific">Streptomyces daliensis</name>
    <dbReference type="NCBI Taxonomy" id="299421"/>
    <lineage>
        <taxon>Bacteria</taxon>
        <taxon>Bacillati</taxon>
        <taxon>Actinomycetota</taxon>
        <taxon>Actinomycetes</taxon>
        <taxon>Kitasatosporales</taxon>
        <taxon>Streptomycetaceae</taxon>
        <taxon>Streptomyces</taxon>
    </lineage>
</organism>
<keyword evidence="4" id="KW-0106">Calcium</keyword>
<dbReference type="GO" id="GO:0004065">
    <property type="term" value="F:arylsulfatase activity"/>
    <property type="evidence" value="ECO:0007669"/>
    <property type="project" value="TreeGrafter"/>
</dbReference>
<dbReference type="GO" id="GO:0046872">
    <property type="term" value="F:metal ion binding"/>
    <property type="evidence" value="ECO:0007669"/>
    <property type="project" value="UniProtKB-KW"/>
</dbReference>
<comment type="similarity">
    <text evidence="1">Belongs to the sulfatase family.</text>
</comment>
<dbReference type="Pfam" id="PF00884">
    <property type="entry name" value="Sulfatase"/>
    <property type="match status" value="1"/>
</dbReference>
<keyword evidence="2" id="KW-0479">Metal-binding</keyword>
<evidence type="ECO:0000259" key="6">
    <source>
        <dbReference type="Pfam" id="PF00884"/>
    </source>
</evidence>
<dbReference type="InterPro" id="IPR050738">
    <property type="entry name" value="Sulfatase"/>
</dbReference>
<dbReference type="SUPFAM" id="SSF53649">
    <property type="entry name" value="Alkaline phosphatase-like"/>
    <property type="match status" value="1"/>
</dbReference>
<evidence type="ECO:0000313" key="7">
    <source>
        <dbReference type="EMBL" id="MBR7676904.1"/>
    </source>
</evidence>
<dbReference type="PANTHER" id="PTHR42693">
    <property type="entry name" value="ARYLSULFATASE FAMILY MEMBER"/>
    <property type="match status" value="1"/>
</dbReference>
<dbReference type="PANTHER" id="PTHR42693:SF53">
    <property type="entry name" value="ENDO-4-O-SULFATASE"/>
    <property type="match status" value="1"/>
</dbReference>
<evidence type="ECO:0000256" key="3">
    <source>
        <dbReference type="ARBA" id="ARBA00022801"/>
    </source>
</evidence>
<name>A0A8T4J5J7_9ACTN</name>
<evidence type="ECO:0000256" key="5">
    <source>
        <dbReference type="SAM" id="MobiDB-lite"/>
    </source>
</evidence>
<dbReference type="InterPro" id="IPR000917">
    <property type="entry name" value="Sulfatase_N"/>
</dbReference>
<dbReference type="PROSITE" id="PS00523">
    <property type="entry name" value="SULFATASE_1"/>
    <property type="match status" value="1"/>
</dbReference>
<protein>
    <submittedName>
        <fullName evidence="7">Arylsulfatase</fullName>
    </submittedName>
</protein>
<dbReference type="AlphaFoldDB" id="A0A8T4J5J7"/>
<dbReference type="CDD" id="cd16145">
    <property type="entry name" value="ARS_like"/>
    <property type="match status" value="1"/>
</dbReference>
<accession>A0A8T4J5J7</accession>
<feature type="compositionally biased region" description="Gly residues" evidence="5">
    <location>
        <begin position="1"/>
        <end position="14"/>
    </location>
</feature>